<evidence type="ECO:0000256" key="1">
    <source>
        <dbReference type="SAM" id="Phobius"/>
    </source>
</evidence>
<feature type="transmembrane region" description="Helical" evidence="1">
    <location>
        <begin position="94"/>
        <end position="111"/>
    </location>
</feature>
<keyword evidence="1" id="KW-1133">Transmembrane helix</keyword>
<evidence type="ECO:0000313" key="3">
    <source>
        <dbReference type="Proteomes" id="UP001500367"/>
    </source>
</evidence>
<organism evidence="2 3">
    <name type="scientific">Flavobacterium cheonanense</name>
    <dbReference type="NCBI Taxonomy" id="706183"/>
    <lineage>
        <taxon>Bacteria</taxon>
        <taxon>Pseudomonadati</taxon>
        <taxon>Bacteroidota</taxon>
        <taxon>Flavobacteriia</taxon>
        <taxon>Flavobacteriales</taxon>
        <taxon>Flavobacteriaceae</taxon>
        <taxon>Flavobacterium</taxon>
    </lineage>
</organism>
<keyword evidence="1" id="KW-0472">Membrane</keyword>
<gene>
    <name evidence="2" type="ORF">GCM10022389_26780</name>
</gene>
<dbReference type="Proteomes" id="UP001500367">
    <property type="component" value="Unassembled WGS sequence"/>
</dbReference>
<protein>
    <submittedName>
        <fullName evidence="2">Uncharacterized protein</fullName>
    </submittedName>
</protein>
<sequence>MKIYYYLLFRIYMFYAIREKHNNILSTSFLSTLLISLNLIAVFLTLNYLGLVQIVNPIIIASSMVILWVLNYYLIIQKKAFLNQDFKEDKNGGILVCCYILFSFLLVFIVAKLNRERIFNV</sequence>
<feature type="transmembrane region" description="Helical" evidence="1">
    <location>
        <begin position="54"/>
        <end position="74"/>
    </location>
</feature>
<name>A0ABP7W250_9FLAO</name>
<keyword evidence="3" id="KW-1185">Reference proteome</keyword>
<proteinExistence type="predicted"/>
<accession>A0ABP7W250</accession>
<feature type="transmembrane region" description="Helical" evidence="1">
    <location>
        <begin position="21"/>
        <end position="48"/>
    </location>
</feature>
<evidence type="ECO:0000313" key="2">
    <source>
        <dbReference type="EMBL" id="GAA4079395.1"/>
    </source>
</evidence>
<reference evidence="3" key="1">
    <citation type="journal article" date="2019" name="Int. J. Syst. Evol. Microbiol.">
        <title>The Global Catalogue of Microorganisms (GCM) 10K type strain sequencing project: providing services to taxonomists for standard genome sequencing and annotation.</title>
        <authorList>
            <consortium name="The Broad Institute Genomics Platform"/>
            <consortium name="The Broad Institute Genome Sequencing Center for Infectious Disease"/>
            <person name="Wu L."/>
            <person name="Ma J."/>
        </authorList>
    </citation>
    <scope>NUCLEOTIDE SEQUENCE [LARGE SCALE GENOMIC DNA]</scope>
    <source>
        <strain evidence="3">JCM 17069</strain>
    </source>
</reference>
<dbReference type="EMBL" id="BAABCT010000009">
    <property type="protein sequence ID" value="GAA4079395.1"/>
    <property type="molecule type" value="Genomic_DNA"/>
</dbReference>
<keyword evidence="1" id="KW-0812">Transmembrane</keyword>
<comment type="caution">
    <text evidence="2">The sequence shown here is derived from an EMBL/GenBank/DDBJ whole genome shotgun (WGS) entry which is preliminary data.</text>
</comment>